<feature type="domain" description="DSL" evidence="20">
    <location>
        <begin position="191"/>
        <end position="232"/>
    </location>
</feature>
<accession>A0A8J4X1E1</accession>
<dbReference type="CDD" id="cd00054">
    <property type="entry name" value="EGF_CA"/>
    <property type="match status" value="8"/>
</dbReference>
<feature type="domain" description="EGF-like" evidence="19">
    <location>
        <begin position="702"/>
        <end position="740"/>
    </location>
</feature>
<organism evidence="21 22">
    <name type="scientific">Paragonimus heterotremus</name>
    <dbReference type="NCBI Taxonomy" id="100268"/>
    <lineage>
        <taxon>Eukaryota</taxon>
        <taxon>Metazoa</taxon>
        <taxon>Spiralia</taxon>
        <taxon>Lophotrochozoa</taxon>
        <taxon>Platyhelminthes</taxon>
        <taxon>Trematoda</taxon>
        <taxon>Digenea</taxon>
        <taxon>Plagiorchiida</taxon>
        <taxon>Troglotremata</taxon>
        <taxon>Troglotrematidae</taxon>
        <taxon>Paragonimus</taxon>
    </lineage>
</organism>
<dbReference type="PROSITE" id="PS50026">
    <property type="entry name" value="EGF_3"/>
    <property type="match status" value="14"/>
</dbReference>
<name>A0A8J4X1E1_9TREM</name>
<keyword evidence="8" id="KW-0832">Ubl conjugation</keyword>
<comment type="caution">
    <text evidence="21">The sequence shown here is derived from an EMBL/GenBank/DDBJ whole genome shotgun (WGS) entry which is preliminary data.</text>
</comment>
<evidence type="ECO:0000256" key="11">
    <source>
        <dbReference type="ARBA" id="ARBA00023157"/>
    </source>
</evidence>
<evidence type="ECO:0000256" key="1">
    <source>
        <dbReference type="ARBA" id="ARBA00004479"/>
    </source>
</evidence>
<dbReference type="Proteomes" id="UP000748531">
    <property type="component" value="Unassembled WGS sequence"/>
</dbReference>
<feature type="chain" id="PRO_5035235060" description="Delta-like protein" evidence="18">
    <location>
        <begin position="24"/>
        <end position="1311"/>
    </location>
</feature>
<dbReference type="InterPro" id="IPR009030">
    <property type="entry name" value="Growth_fac_rcpt_cys_sf"/>
</dbReference>
<dbReference type="EMBL" id="LUCH01001334">
    <property type="protein sequence ID" value="KAF5403252.1"/>
    <property type="molecule type" value="Genomic_DNA"/>
</dbReference>
<keyword evidence="5 15" id="KW-0732">Signal</keyword>
<feature type="domain" description="EGF-like" evidence="19">
    <location>
        <begin position="743"/>
        <end position="783"/>
    </location>
</feature>
<dbReference type="SMART" id="SM00215">
    <property type="entry name" value="VWC_out"/>
    <property type="match status" value="1"/>
</dbReference>
<keyword evidence="22" id="KW-1185">Reference proteome</keyword>
<dbReference type="FunFam" id="2.10.25.10:FF:000321">
    <property type="entry name" value="Protein delta homolog 1"/>
    <property type="match status" value="1"/>
</dbReference>
<keyword evidence="11 13" id="KW-1015">Disulfide bond</keyword>
<dbReference type="Gene3D" id="2.60.40.3510">
    <property type="match status" value="1"/>
</dbReference>
<evidence type="ECO:0000256" key="6">
    <source>
        <dbReference type="ARBA" id="ARBA00022737"/>
    </source>
</evidence>
<dbReference type="FunFam" id="2.10.25.10:FF:000012">
    <property type="entry name" value="Delta-like protein"/>
    <property type="match status" value="2"/>
</dbReference>
<feature type="disulfide bond" evidence="14">
    <location>
        <begin position="223"/>
        <end position="232"/>
    </location>
</feature>
<comment type="function">
    <text evidence="15">Putative Notch ligand involved in the mediation of Notch signaling.</text>
</comment>
<feature type="disulfide bond" evidence="13">
    <location>
        <begin position="730"/>
        <end position="739"/>
    </location>
</feature>
<dbReference type="FunFam" id="2.10.25.10:FF:000018">
    <property type="entry name" value="Delta-like 1"/>
    <property type="match status" value="1"/>
</dbReference>
<evidence type="ECO:0000256" key="7">
    <source>
        <dbReference type="ARBA" id="ARBA00022782"/>
    </source>
</evidence>
<feature type="disulfide bond" evidence="13">
    <location>
        <begin position="368"/>
        <end position="377"/>
    </location>
</feature>
<protein>
    <recommendedName>
        <fullName evidence="15">Delta-like protein</fullName>
    </recommendedName>
</protein>
<evidence type="ECO:0000256" key="9">
    <source>
        <dbReference type="ARBA" id="ARBA00022989"/>
    </source>
</evidence>
<reference evidence="21" key="1">
    <citation type="submission" date="2019-05" db="EMBL/GenBank/DDBJ databases">
        <title>Annotation for the trematode Paragonimus heterotremus.</title>
        <authorList>
            <person name="Choi Y.-J."/>
        </authorList>
    </citation>
    <scope>NUCLEOTIDE SEQUENCE</scope>
    <source>
        <strain evidence="21">LC</strain>
    </source>
</reference>
<feature type="disulfide bond" evidence="13">
    <location>
        <begin position="690"/>
        <end position="699"/>
    </location>
</feature>
<feature type="region of interest" description="Disordered" evidence="16">
    <location>
        <begin position="1243"/>
        <end position="1275"/>
    </location>
</feature>
<dbReference type="Pfam" id="PF00008">
    <property type="entry name" value="EGF"/>
    <property type="match status" value="9"/>
</dbReference>
<evidence type="ECO:0000256" key="13">
    <source>
        <dbReference type="PROSITE-ProRule" id="PRU00076"/>
    </source>
</evidence>
<evidence type="ECO:0000256" key="14">
    <source>
        <dbReference type="PROSITE-ProRule" id="PRU00377"/>
    </source>
</evidence>
<evidence type="ECO:0000256" key="18">
    <source>
        <dbReference type="SAM" id="SignalP"/>
    </source>
</evidence>
<dbReference type="SMART" id="SM00051">
    <property type="entry name" value="DSL"/>
    <property type="match status" value="1"/>
</dbReference>
<dbReference type="FunFam" id="2.10.25.10:FF:000117">
    <property type="entry name" value="Delta-like protein"/>
    <property type="match status" value="1"/>
</dbReference>
<keyword evidence="10 15" id="KW-0472">Membrane</keyword>
<dbReference type="Gene3D" id="2.10.25.10">
    <property type="entry name" value="Laminin"/>
    <property type="match status" value="14"/>
</dbReference>
<feature type="domain" description="EGF-like" evidence="19">
    <location>
        <begin position="664"/>
        <end position="700"/>
    </location>
</feature>
<feature type="disulfide bond" evidence="13">
    <location>
        <begin position="711"/>
        <end position="728"/>
    </location>
</feature>
<feature type="domain" description="EGF-like" evidence="19">
    <location>
        <begin position="535"/>
        <end position="571"/>
    </location>
</feature>
<dbReference type="InterPro" id="IPR001007">
    <property type="entry name" value="VWF_dom"/>
</dbReference>
<dbReference type="PANTHER" id="PTHR24049:SF22">
    <property type="entry name" value="DROSOPHILA CRUMBS HOMOLOG"/>
    <property type="match status" value="1"/>
</dbReference>
<dbReference type="InterPro" id="IPR056986">
    <property type="entry name" value="JAG1_1/2_dom"/>
</dbReference>
<comment type="caution">
    <text evidence="13">Lacks conserved residue(s) required for the propagation of feature annotation.</text>
</comment>
<dbReference type="FunFam" id="2.10.25.10:FF:000246">
    <property type="entry name" value="EGF-like repeat and discoidin I-like domain-containing protein 3"/>
    <property type="match status" value="1"/>
</dbReference>
<sequence>MEFSLSRSPVLLLFLVILSEINLKPIETTQSQLATFSLKLLEFHNHEKRRMDGSCCGTTNATICASAECALEFRICLEPFSIPVSLTDLTSYSGLCVYGDTRTGHWGNTDTSYAFHEAQNHSIPIVIPWPRSFSIILEAYDLVTMTDKRLIDRAVHRSMFRPAINSIDQSTEWHHVTITTQLSGYTFSMRLTCQPDHYNDTCAKVCLKNSSQYTCDANGDKICEPGWSGTECDRAICKVGCNPVHGGCTQPGECECTIGWHGPYCDECIKYPGCKHGTCDDAPFTCHCLPNWGGPFCDQDLDYCGRHKPCRNGAICKNVNSTTKPFNCSCTRDFTGEFCEIRLAPCTWNPCKRGRCVPKDANTYFCECEPGWRGDHCETNINYCLQTSCLNGGTCQDLDGVGFRCLCPPGFKGSNCQLRSPCSESRCVHARDCTHLIQPVNGIDYACVCQPGWTGQFCDQNIDDCVDKCQNGGTCHDLLDDFYCTCPVGFYGRHCEINRECANEPCKNNGICHEINSGYRCECPDGFTGHNCEITISSCNPNPCLNGAYCYTLPHGFFCKCSENYFGQFCEHERPYCGPEGCAVFLDPCLASMRAAGMAFLPPSEDDWNDTYPAQPTGLINANDAQHPWGVCGPHGTCVSTGETYTGYMCICSRGFQGKYCQEPVNYCEGNPCLNSGTCVNALDNFECLCADGFIGSQCQTPLDLCQPNPCQHGGYCQHTVHPGDFQCRCAPGWSGRWCQLQAQDPCAASKVCFNNGICHIDQLQPGGFHCECESRWMGSVCHMRRPETRACANQSLCQNDATCVDVGDNFSCICRPGFDGRYCENNINECNSMPCYNNGTCRDLVNSFECECPKGFIGADCSINIDECATNPCAYGATCIDRVGDYSCICPEGRYGKHCEEVFIYQPPKPPACNFLERIYNHNETWTYNCQRCQCNMGQVICEDDFCGYWSCLQAVGQSDRFACKPGERCHSLPAVGLDDECFVPPCYMRTVCVNASQSVQAQLHRLLPDTYPPAAMPGCRPNAAKLNNRCARITLKFSKPRMPYGVTLGDVCNSLRQLPSMMFIKAKRHTVSTLGMSCDLAAGYGQQAYDTIEVTFSSMNDELQSDPEGKEFSFIHLLALNISREIAEKAASNITGRDTISQQASGDGSQTDMPLPPITQLLGTKQIAKYWHRVLLGVVEINVDTMVMKEKDLGSPILIPLVCGLILVTALVSVLFICIYAQRKHRELLLKYASAMPPNNAPPCNSSLSKGGQYDVKQTSRDPRAPFNPRIMSNPNTALVRQSGMQQPGERRNGINVRLGGRNAGGILA</sequence>
<dbReference type="PROSITE" id="PS00022">
    <property type="entry name" value="EGF_1"/>
    <property type="match status" value="15"/>
</dbReference>
<dbReference type="PROSITE" id="PS51051">
    <property type="entry name" value="DSL"/>
    <property type="match status" value="1"/>
</dbReference>
<dbReference type="Pfam" id="PF21700">
    <property type="entry name" value="EGF_DL_JAG"/>
    <property type="match status" value="1"/>
</dbReference>
<gene>
    <name evidence="21" type="ORF">PHET_03312</name>
</gene>
<feature type="disulfide bond" evidence="13">
    <location>
        <begin position="407"/>
        <end position="416"/>
    </location>
</feature>
<dbReference type="PROSITE" id="PS01186">
    <property type="entry name" value="EGF_2"/>
    <property type="match status" value="10"/>
</dbReference>
<feature type="disulfide bond" evidence="13">
    <location>
        <begin position="815"/>
        <end position="824"/>
    </location>
</feature>
<evidence type="ECO:0000256" key="12">
    <source>
        <dbReference type="ARBA" id="ARBA00023180"/>
    </source>
</evidence>
<dbReference type="GO" id="GO:0032991">
    <property type="term" value="C:protein-containing complex"/>
    <property type="evidence" value="ECO:0007669"/>
    <property type="project" value="TreeGrafter"/>
</dbReference>
<dbReference type="Pfam" id="PF07657">
    <property type="entry name" value="MNNL"/>
    <property type="match status" value="1"/>
</dbReference>
<feature type="domain" description="EGF-like" evidence="19">
    <location>
        <begin position="380"/>
        <end position="417"/>
    </location>
</feature>
<feature type="domain" description="EGF-like" evidence="19">
    <location>
        <begin position="827"/>
        <end position="863"/>
    </location>
</feature>
<dbReference type="PROSITE" id="PS00010">
    <property type="entry name" value="ASX_HYDROXYL"/>
    <property type="match status" value="5"/>
</dbReference>
<feature type="disulfide bond" evidence="13">
    <location>
        <begin position="853"/>
        <end position="862"/>
    </location>
</feature>
<feature type="disulfide bond" evidence="14">
    <location>
        <begin position="193"/>
        <end position="202"/>
    </location>
</feature>
<feature type="domain" description="EGF-like" evidence="19">
    <location>
        <begin position="621"/>
        <end position="662"/>
    </location>
</feature>
<dbReference type="GO" id="GO:0005509">
    <property type="term" value="F:calcium ion binding"/>
    <property type="evidence" value="ECO:0007669"/>
    <property type="project" value="InterPro"/>
</dbReference>
<dbReference type="GO" id="GO:0030154">
    <property type="term" value="P:cell differentiation"/>
    <property type="evidence" value="ECO:0007669"/>
    <property type="project" value="UniProtKB-KW"/>
</dbReference>
<keyword evidence="9 15" id="KW-1133">Transmembrane helix</keyword>
<evidence type="ECO:0000259" key="20">
    <source>
        <dbReference type="PROSITE" id="PS51051"/>
    </source>
</evidence>
<evidence type="ECO:0000259" key="19">
    <source>
        <dbReference type="PROSITE" id="PS50026"/>
    </source>
</evidence>
<dbReference type="Pfam" id="PF01414">
    <property type="entry name" value="DSL"/>
    <property type="match status" value="1"/>
</dbReference>
<dbReference type="GO" id="GO:0007157">
    <property type="term" value="P:heterophilic cell-cell adhesion via plasma membrane cell adhesion molecules"/>
    <property type="evidence" value="ECO:0007669"/>
    <property type="project" value="TreeGrafter"/>
</dbReference>
<dbReference type="SMART" id="SM00179">
    <property type="entry name" value="EGF_CA"/>
    <property type="match status" value="13"/>
</dbReference>
<feature type="domain" description="EGF-like" evidence="19">
    <location>
        <begin position="418"/>
        <end position="459"/>
    </location>
</feature>
<evidence type="ECO:0000256" key="3">
    <source>
        <dbReference type="ARBA" id="ARBA00022536"/>
    </source>
</evidence>
<feature type="disulfide bond" evidence="13">
    <location>
        <begin position="449"/>
        <end position="458"/>
    </location>
</feature>
<dbReference type="InterPro" id="IPR051022">
    <property type="entry name" value="Notch_Cell-Fate_Det"/>
</dbReference>
<dbReference type="PANTHER" id="PTHR24049">
    <property type="entry name" value="CRUMBS FAMILY MEMBER"/>
    <property type="match status" value="1"/>
</dbReference>
<dbReference type="SUPFAM" id="SSF57196">
    <property type="entry name" value="EGF/Laminin"/>
    <property type="match status" value="10"/>
</dbReference>
<keyword evidence="2 15" id="KW-0217">Developmental protein</keyword>
<feature type="disulfide bond" evidence="13">
    <location>
        <begin position="330"/>
        <end position="339"/>
    </location>
</feature>
<evidence type="ECO:0000256" key="4">
    <source>
        <dbReference type="ARBA" id="ARBA00022692"/>
    </source>
</evidence>
<feature type="domain" description="EGF-like" evidence="19">
    <location>
        <begin position="497"/>
        <end position="533"/>
    </location>
</feature>
<dbReference type="FunFam" id="2.10.25.10:FF:000185">
    <property type="entry name" value="basement membrane-specific heparan sulfate proteoglycan core protein-like"/>
    <property type="match status" value="1"/>
</dbReference>
<feature type="domain" description="EGF-like" evidence="19">
    <location>
        <begin position="461"/>
        <end position="496"/>
    </location>
</feature>
<feature type="disulfide bond" evidence="13">
    <location>
        <begin position="465"/>
        <end position="475"/>
    </location>
</feature>
<dbReference type="GO" id="GO:0007219">
    <property type="term" value="P:Notch signaling pathway"/>
    <property type="evidence" value="ECO:0007669"/>
    <property type="project" value="InterPro"/>
</dbReference>
<dbReference type="GO" id="GO:0045197">
    <property type="term" value="P:establishment or maintenance of epithelial cell apical/basal polarity"/>
    <property type="evidence" value="ECO:0007669"/>
    <property type="project" value="TreeGrafter"/>
</dbReference>
<evidence type="ECO:0000256" key="8">
    <source>
        <dbReference type="ARBA" id="ARBA00022843"/>
    </source>
</evidence>
<keyword evidence="6 15" id="KW-0677">Repeat</keyword>
<keyword evidence="7" id="KW-0221">Differentiation</keyword>
<evidence type="ECO:0000313" key="21">
    <source>
        <dbReference type="EMBL" id="KAF5403252.1"/>
    </source>
</evidence>
<dbReference type="Pfam" id="PF23575">
    <property type="entry name" value="JAG1"/>
    <property type="match status" value="1"/>
</dbReference>
<feature type="disulfide bond" evidence="13">
    <location>
        <begin position="891"/>
        <end position="900"/>
    </location>
</feature>
<evidence type="ECO:0000256" key="5">
    <source>
        <dbReference type="ARBA" id="ARBA00022729"/>
    </source>
</evidence>
<dbReference type="InterPro" id="IPR000742">
    <property type="entry name" value="EGF"/>
</dbReference>
<feature type="disulfide bond" evidence="13">
    <location>
        <begin position="486"/>
        <end position="495"/>
    </location>
</feature>
<feature type="transmembrane region" description="Helical" evidence="17">
    <location>
        <begin position="1199"/>
        <end position="1223"/>
    </location>
</feature>
<feature type="signal peptide" evidence="18">
    <location>
        <begin position="1"/>
        <end position="23"/>
    </location>
</feature>
<feature type="domain" description="EGF-like" evidence="19">
    <location>
        <begin position="342"/>
        <end position="378"/>
    </location>
</feature>
<feature type="disulfide bond" evidence="13">
    <location>
        <begin position="773"/>
        <end position="782"/>
    </location>
</feature>
<keyword evidence="4 15" id="KW-0812">Transmembrane</keyword>
<proteinExistence type="predicted"/>
<dbReference type="Gene3D" id="2.10.25.140">
    <property type="match status" value="1"/>
</dbReference>
<dbReference type="SUPFAM" id="SSF57184">
    <property type="entry name" value="Growth factor receptor domain"/>
    <property type="match status" value="1"/>
</dbReference>
<feature type="disulfide bond" evidence="13">
    <location>
        <begin position="346"/>
        <end position="356"/>
    </location>
</feature>
<keyword evidence="12" id="KW-0325">Glycoprotein</keyword>
<evidence type="ECO:0000313" key="22">
    <source>
        <dbReference type="Proteomes" id="UP000748531"/>
    </source>
</evidence>
<dbReference type="PROSITE" id="PS01187">
    <property type="entry name" value="EGF_CA"/>
    <property type="match status" value="2"/>
</dbReference>
<dbReference type="OrthoDB" id="283575at2759"/>
<feature type="disulfide bond" evidence="13">
    <location>
        <begin position="561"/>
        <end position="570"/>
    </location>
</feature>
<evidence type="ECO:0000256" key="16">
    <source>
        <dbReference type="SAM" id="MobiDB-lite"/>
    </source>
</evidence>
<dbReference type="SMART" id="SM00181">
    <property type="entry name" value="EGF"/>
    <property type="match status" value="17"/>
</dbReference>
<evidence type="ECO:0000256" key="15">
    <source>
        <dbReference type="RuleBase" id="RU280815"/>
    </source>
</evidence>
<evidence type="ECO:0000256" key="2">
    <source>
        <dbReference type="ARBA" id="ARBA00022473"/>
    </source>
</evidence>
<feature type="disulfide bond" evidence="13">
    <location>
        <begin position="523"/>
        <end position="532"/>
    </location>
</feature>
<dbReference type="GO" id="GO:0005886">
    <property type="term" value="C:plasma membrane"/>
    <property type="evidence" value="ECO:0007669"/>
    <property type="project" value="TreeGrafter"/>
</dbReference>
<dbReference type="InterPro" id="IPR001774">
    <property type="entry name" value="DSL"/>
</dbReference>
<dbReference type="FunFam" id="2.10.25.10:FF:000472">
    <property type="entry name" value="Uncharacterized protein, isoform A"/>
    <property type="match status" value="1"/>
</dbReference>
<dbReference type="InterPro" id="IPR011651">
    <property type="entry name" value="Notch_ligand_N"/>
</dbReference>
<dbReference type="InterPro" id="IPR018097">
    <property type="entry name" value="EGF_Ca-bd_CS"/>
</dbReference>
<dbReference type="InterPro" id="IPR001881">
    <property type="entry name" value="EGF-like_Ca-bd_dom"/>
</dbReference>
<feature type="domain" description="EGF-like" evidence="19">
    <location>
        <begin position="788"/>
        <end position="825"/>
    </location>
</feature>
<keyword evidence="3 13" id="KW-0245">EGF-like domain</keyword>
<evidence type="ECO:0000256" key="17">
    <source>
        <dbReference type="SAM" id="Phobius"/>
    </source>
</evidence>
<comment type="subcellular location">
    <subcellularLocation>
        <location evidence="1 15">Membrane</location>
        <topology evidence="1 15">Single-pass type I membrane protein</topology>
    </subcellularLocation>
</comment>
<feature type="disulfide bond" evidence="13">
    <location>
        <begin position="652"/>
        <end position="661"/>
    </location>
</feature>
<evidence type="ECO:0000256" key="10">
    <source>
        <dbReference type="ARBA" id="ARBA00023136"/>
    </source>
</evidence>
<dbReference type="InterPro" id="IPR000152">
    <property type="entry name" value="EGF-type_Asp/Asn_hydroxyl_site"/>
</dbReference>
<feature type="domain" description="EGF-like" evidence="19">
    <location>
        <begin position="300"/>
        <end position="340"/>
    </location>
</feature>
<feature type="domain" description="EGF-like" evidence="19">
    <location>
        <begin position="865"/>
        <end position="901"/>
    </location>
</feature>